<dbReference type="Proteomes" id="UP000274199">
    <property type="component" value="Segment"/>
</dbReference>
<keyword evidence="2" id="KW-1185">Reference proteome</keyword>
<reference evidence="1 2" key="1">
    <citation type="submission" date="2018-09" db="EMBL/GenBank/DDBJ databases">
        <title>Comparative Genomic Analysis of Eight Novel Haloalkaliphilic Bacteriophages from Lake Elmenteita, Kenya.</title>
        <authorList>
            <person name="Akhwale J.K."/>
        </authorList>
    </citation>
    <scope>NUCLEOTIDE SEQUENCE [LARGE SCALE GENOMIC DNA]</scope>
</reference>
<proteinExistence type="predicted"/>
<evidence type="ECO:0000313" key="2">
    <source>
        <dbReference type="Proteomes" id="UP000274199"/>
    </source>
</evidence>
<evidence type="ECO:0000313" key="1">
    <source>
        <dbReference type="EMBL" id="AYP68179.1"/>
    </source>
</evidence>
<accession>A0A3G3BVA9</accession>
<gene>
    <name evidence="1" type="ORF">vBBcoS136_00047</name>
</gene>
<sequence length="68" mass="8023">MSKIHTLTQDNGGCNNFEKRTVKISDSNLTFELKRFFGWRKDVNADRMYKLGSSDYDKFIKYLSENGY</sequence>
<dbReference type="EMBL" id="MH884508">
    <property type="protein sequence ID" value="AYP68179.1"/>
    <property type="molecule type" value="Genomic_DNA"/>
</dbReference>
<protein>
    <submittedName>
        <fullName evidence="1">Uncharacterized protein</fullName>
    </submittedName>
</protein>
<organism evidence="1 2">
    <name type="scientific">Bacillus phage vB_BcoS-136</name>
    <dbReference type="NCBI Taxonomy" id="2419619"/>
    <lineage>
        <taxon>Viruses</taxon>
        <taxon>Duplodnaviria</taxon>
        <taxon>Heunggongvirae</taxon>
        <taxon>Uroviricota</taxon>
        <taxon>Caudoviricetes</taxon>
        <taxon>Heleneionescovirinae</taxon>
        <taxon>Kenyattavirus</taxon>
        <taxon>Kenyattavirus kv136</taxon>
    </lineage>
</organism>
<name>A0A3G3BVA9_9CAUD</name>